<dbReference type="AlphaFoldDB" id="A0A816MBG5"/>
<evidence type="ECO:0000313" key="2">
    <source>
        <dbReference type="Proteomes" id="UP000663824"/>
    </source>
</evidence>
<name>A0A816MBG5_9BILA</name>
<dbReference type="Proteomes" id="UP000663824">
    <property type="component" value="Unassembled WGS sequence"/>
</dbReference>
<comment type="caution">
    <text evidence="1">The sequence shown here is derived from an EMBL/GenBank/DDBJ whole genome shotgun (WGS) entry which is preliminary data.</text>
</comment>
<organism evidence="1 2">
    <name type="scientific">Rotaria magnacalcarata</name>
    <dbReference type="NCBI Taxonomy" id="392030"/>
    <lineage>
        <taxon>Eukaryota</taxon>
        <taxon>Metazoa</taxon>
        <taxon>Spiralia</taxon>
        <taxon>Gnathifera</taxon>
        <taxon>Rotifera</taxon>
        <taxon>Eurotatoria</taxon>
        <taxon>Bdelloidea</taxon>
        <taxon>Philodinida</taxon>
        <taxon>Philodinidae</taxon>
        <taxon>Rotaria</taxon>
    </lineage>
</organism>
<reference evidence="1" key="1">
    <citation type="submission" date="2021-02" db="EMBL/GenBank/DDBJ databases">
        <authorList>
            <person name="Nowell W R."/>
        </authorList>
    </citation>
    <scope>NUCLEOTIDE SEQUENCE</scope>
</reference>
<evidence type="ECO:0000313" key="1">
    <source>
        <dbReference type="EMBL" id="CAF1988523.1"/>
    </source>
</evidence>
<gene>
    <name evidence="1" type="ORF">MBJ925_LOCUS7652</name>
</gene>
<dbReference type="EMBL" id="CAJNRE010002690">
    <property type="protein sequence ID" value="CAF1988523.1"/>
    <property type="molecule type" value="Genomic_DNA"/>
</dbReference>
<accession>A0A816MBG5</accession>
<sequence>MYFICFGLPSHEVVSPTTTNNNSSQVDIVERSSLYCLESQYPNLTAPLTSSHSLHGKSDDILGLYFIPDPMSKSQSKEFFKKKQRGPNKRNSTTGLSVSIANPAVNIVPPNKGYHMYSSRSSATGLIGSSEDPALAVINPHSSPTIHQTKEKRTKICCLL</sequence>
<protein>
    <submittedName>
        <fullName evidence="1">Uncharacterized protein</fullName>
    </submittedName>
</protein>
<proteinExistence type="predicted"/>